<organism evidence="6 7">
    <name type="scientific">Candidatus Coproplasma excrementigallinarum</name>
    <dbReference type="NCBI Taxonomy" id="2840747"/>
    <lineage>
        <taxon>Bacteria</taxon>
        <taxon>Bacillati</taxon>
        <taxon>Bacillota</taxon>
        <taxon>Clostridia</taxon>
        <taxon>Eubacteriales</taxon>
        <taxon>Candidatus Coproplasma</taxon>
    </lineage>
</organism>
<dbReference type="GO" id="GO:0004644">
    <property type="term" value="F:phosphoribosylglycinamide formyltransferase activity"/>
    <property type="evidence" value="ECO:0007669"/>
    <property type="project" value="UniProtKB-UniRule"/>
</dbReference>
<evidence type="ECO:0000256" key="4">
    <source>
        <dbReference type="HAMAP-Rule" id="MF_01930"/>
    </source>
</evidence>
<evidence type="ECO:0000313" key="7">
    <source>
        <dbReference type="Proteomes" id="UP000824110"/>
    </source>
</evidence>
<dbReference type="EMBL" id="DVNE01000045">
    <property type="protein sequence ID" value="HIU61927.1"/>
    <property type="molecule type" value="Genomic_DNA"/>
</dbReference>
<feature type="site" description="Raises pKa of active site His" evidence="4">
    <location>
        <position position="149"/>
    </location>
</feature>
<feature type="binding site" evidence="4">
    <location>
        <position position="106"/>
    </location>
    <ligand>
        <name>(6R)-10-formyltetrahydrofolate</name>
        <dbReference type="ChEBI" id="CHEBI:195366"/>
    </ligand>
</feature>
<comment type="catalytic activity">
    <reaction evidence="4">
        <text>N(1)-(5-phospho-beta-D-ribosyl)glycinamide + (6R)-10-formyltetrahydrofolate = N(2)-formyl-N(1)-(5-phospho-beta-D-ribosyl)glycinamide + (6S)-5,6,7,8-tetrahydrofolate + H(+)</text>
        <dbReference type="Rhea" id="RHEA:15053"/>
        <dbReference type="ChEBI" id="CHEBI:15378"/>
        <dbReference type="ChEBI" id="CHEBI:57453"/>
        <dbReference type="ChEBI" id="CHEBI:143788"/>
        <dbReference type="ChEBI" id="CHEBI:147286"/>
        <dbReference type="ChEBI" id="CHEBI:195366"/>
        <dbReference type="EC" id="2.1.2.2"/>
    </reaction>
</comment>
<dbReference type="EC" id="2.1.2.2" evidence="4"/>
<dbReference type="SUPFAM" id="SSF53328">
    <property type="entry name" value="Formyltransferase"/>
    <property type="match status" value="1"/>
</dbReference>
<name>A0A9D1SJH4_9FIRM</name>
<feature type="binding site" evidence="4">
    <location>
        <begin position="89"/>
        <end position="92"/>
    </location>
    <ligand>
        <name>(6R)-10-formyltetrahydrofolate</name>
        <dbReference type="ChEBI" id="CHEBI:195366"/>
    </ligand>
</feature>
<keyword evidence="2 4" id="KW-0808">Transferase</keyword>
<gene>
    <name evidence="4" type="primary">purN</name>
    <name evidence="6" type="ORF">IAB69_04695</name>
</gene>
<dbReference type="CDD" id="cd08645">
    <property type="entry name" value="FMT_core_GART"/>
    <property type="match status" value="1"/>
</dbReference>
<keyword evidence="3 4" id="KW-0658">Purine biosynthesis</keyword>
<comment type="caution">
    <text evidence="6">The sequence shown here is derived from an EMBL/GenBank/DDBJ whole genome shotgun (WGS) entry which is preliminary data.</text>
</comment>
<dbReference type="InterPro" id="IPR036477">
    <property type="entry name" value="Formyl_transf_N_sf"/>
</dbReference>
<reference evidence="6" key="1">
    <citation type="submission" date="2020-10" db="EMBL/GenBank/DDBJ databases">
        <authorList>
            <person name="Gilroy R."/>
        </authorList>
    </citation>
    <scope>NUCLEOTIDE SEQUENCE</scope>
    <source>
        <strain evidence="6">CHK195-12923</strain>
    </source>
</reference>
<accession>A0A9D1SJH4</accession>
<feature type="active site" description="Proton donor" evidence="4">
    <location>
        <position position="108"/>
    </location>
</feature>
<evidence type="ECO:0000256" key="2">
    <source>
        <dbReference type="ARBA" id="ARBA00022679"/>
    </source>
</evidence>
<dbReference type="InterPro" id="IPR004607">
    <property type="entry name" value="GART"/>
</dbReference>
<dbReference type="AlphaFoldDB" id="A0A9D1SJH4"/>
<feature type="domain" description="Formyl transferase N-terminal" evidence="5">
    <location>
        <begin position="2"/>
        <end position="184"/>
    </location>
</feature>
<evidence type="ECO:0000256" key="3">
    <source>
        <dbReference type="ARBA" id="ARBA00022755"/>
    </source>
</evidence>
<dbReference type="InterPro" id="IPR002376">
    <property type="entry name" value="Formyl_transf_N"/>
</dbReference>
<dbReference type="NCBIfam" id="TIGR00639">
    <property type="entry name" value="PurN"/>
    <property type="match status" value="1"/>
</dbReference>
<evidence type="ECO:0000259" key="5">
    <source>
        <dbReference type="Pfam" id="PF00551"/>
    </source>
</evidence>
<dbReference type="Proteomes" id="UP000824110">
    <property type="component" value="Unassembled WGS sequence"/>
</dbReference>
<evidence type="ECO:0000256" key="1">
    <source>
        <dbReference type="ARBA" id="ARBA00005054"/>
    </source>
</evidence>
<protein>
    <recommendedName>
        <fullName evidence="4">Phosphoribosylglycinamide formyltransferase</fullName>
        <ecNumber evidence="4">2.1.2.2</ecNumber>
    </recommendedName>
    <alternativeName>
        <fullName evidence="4">5'-phosphoribosylglycinamide transformylase</fullName>
    </alternativeName>
    <alternativeName>
        <fullName evidence="4">GAR transformylase</fullName>
        <shortName evidence="4">GART</shortName>
    </alternativeName>
</protein>
<dbReference type="HAMAP" id="MF_01930">
    <property type="entry name" value="PurN"/>
    <property type="match status" value="1"/>
</dbReference>
<dbReference type="PANTHER" id="PTHR43369:SF2">
    <property type="entry name" value="PHOSPHORIBOSYLGLYCINAMIDE FORMYLTRANSFERASE"/>
    <property type="match status" value="1"/>
</dbReference>
<dbReference type="PANTHER" id="PTHR43369">
    <property type="entry name" value="PHOSPHORIBOSYLGLYCINAMIDE FORMYLTRANSFERASE"/>
    <property type="match status" value="1"/>
</dbReference>
<reference evidence="6" key="2">
    <citation type="journal article" date="2021" name="PeerJ">
        <title>Extensive microbial diversity within the chicken gut microbiome revealed by metagenomics and culture.</title>
        <authorList>
            <person name="Gilroy R."/>
            <person name="Ravi A."/>
            <person name="Getino M."/>
            <person name="Pursley I."/>
            <person name="Horton D.L."/>
            <person name="Alikhan N.F."/>
            <person name="Baker D."/>
            <person name="Gharbi K."/>
            <person name="Hall N."/>
            <person name="Watson M."/>
            <person name="Adriaenssens E.M."/>
            <person name="Foster-Nyarko E."/>
            <person name="Jarju S."/>
            <person name="Secka A."/>
            <person name="Antonio M."/>
            <person name="Oren A."/>
            <person name="Chaudhuri R.R."/>
            <person name="La Ragione R."/>
            <person name="Hildebrand F."/>
            <person name="Pallen M.J."/>
        </authorList>
    </citation>
    <scope>NUCLEOTIDE SEQUENCE</scope>
    <source>
        <strain evidence="6">CHK195-12923</strain>
    </source>
</reference>
<dbReference type="Gene3D" id="3.40.50.170">
    <property type="entry name" value="Formyl transferase, N-terminal domain"/>
    <property type="match status" value="1"/>
</dbReference>
<dbReference type="GO" id="GO:0006189">
    <property type="term" value="P:'de novo' IMP biosynthetic process"/>
    <property type="evidence" value="ECO:0007669"/>
    <property type="project" value="UniProtKB-UniRule"/>
</dbReference>
<comment type="function">
    <text evidence="4">Catalyzes the transfer of a formyl group from 10-formyltetrahydrofolate to 5-phospho-ribosyl-glycinamide (GAR), producing 5-phospho-ribosyl-N-formylglycinamide (FGAR) and tetrahydrofolate.</text>
</comment>
<comment type="pathway">
    <text evidence="1 4">Purine metabolism; IMP biosynthesis via de novo pathway; N(2)-formyl-N(1)-(5-phospho-D-ribosyl)glycinamide from N(1)-(5-phospho-D-ribosyl)glycinamide (10-formyl THF route): step 1/1.</text>
</comment>
<dbReference type="Pfam" id="PF00551">
    <property type="entry name" value="Formyl_trans_N"/>
    <property type="match status" value="1"/>
</dbReference>
<sequence>MKRIAVFASGGGTDFQSVIDANEAQPFCEIAVLIASKSGIGAIERAKKHGIRTAVYAKKDWPDLEELYVALSSFLKAEGVDYIILAGWLKIIPESFIKEFEDRIINIHPSLIPSFCGGGYYGLRVHSAVLEYGAKISGCTVHFVNEVPDGGAIIAQRAVDVKEDDTPETLQARILEEEHKLLPYCVKKLCEGKIEKCGRKVKVLQ</sequence>
<evidence type="ECO:0000313" key="6">
    <source>
        <dbReference type="EMBL" id="HIU61927.1"/>
    </source>
</evidence>
<dbReference type="GO" id="GO:0005737">
    <property type="term" value="C:cytoplasm"/>
    <property type="evidence" value="ECO:0007669"/>
    <property type="project" value="TreeGrafter"/>
</dbReference>
<comment type="similarity">
    <text evidence="4">Belongs to the GART family.</text>
</comment>
<proteinExistence type="inferred from homology"/>
<comment type="caution">
    <text evidence="4">Lacks conserved residue(s) required for the propagation of feature annotation.</text>
</comment>